<dbReference type="AlphaFoldDB" id="X1IZ99"/>
<dbReference type="Pfam" id="PF00986">
    <property type="entry name" value="DNA_gyraseB_C"/>
    <property type="match status" value="1"/>
</dbReference>
<dbReference type="GO" id="GO:0006265">
    <property type="term" value="P:DNA topological change"/>
    <property type="evidence" value="ECO:0007669"/>
    <property type="project" value="InterPro"/>
</dbReference>
<gene>
    <name evidence="2" type="ORF">S03H2_43989</name>
</gene>
<dbReference type="Gene3D" id="3.40.50.670">
    <property type="match status" value="1"/>
</dbReference>
<dbReference type="EMBL" id="BARU01027483">
    <property type="protein sequence ID" value="GAH74565.1"/>
    <property type="molecule type" value="Genomic_DNA"/>
</dbReference>
<proteinExistence type="predicted"/>
<feature type="non-terminal residue" evidence="2">
    <location>
        <position position="1"/>
    </location>
</feature>
<dbReference type="InterPro" id="IPR002288">
    <property type="entry name" value="DNA_gyrase_B_C"/>
</dbReference>
<dbReference type="GO" id="GO:0003918">
    <property type="term" value="F:DNA topoisomerase type II (double strand cut, ATP-hydrolyzing) activity"/>
    <property type="evidence" value="ECO:0007669"/>
    <property type="project" value="InterPro"/>
</dbReference>
<dbReference type="InterPro" id="IPR000565">
    <property type="entry name" value="Topo_IIA_B"/>
</dbReference>
<sequence>PTTRTLLQVKVENAIAADQAFRMLMGNEVLPRRNFIQAHAQNVRNLDI</sequence>
<evidence type="ECO:0000259" key="1">
    <source>
        <dbReference type="Pfam" id="PF00986"/>
    </source>
</evidence>
<protein>
    <recommendedName>
        <fullName evidence="1">DNA gyrase B subunit C-terminal domain-containing protein</fullName>
    </recommendedName>
</protein>
<dbReference type="InterPro" id="IPR013759">
    <property type="entry name" value="Topo_IIA_B_C"/>
</dbReference>
<dbReference type="GO" id="GO:0005524">
    <property type="term" value="F:ATP binding"/>
    <property type="evidence" value="ECO:0007669"/>
    <property type="project" value="InterPro"/>
</dbReference>
<feature type="domain" description="DNA gyrase B subunit C-terminal" evidence="1">
    <location>
        <begin position="1"/>
        <end position="37"/>
    </location>
</feature>
<accession>X1IZ99</accession>
<dbReference type="PRINTS" id="PR01159">
    <property type="entry name" value="DNAGYRASEB"/>
</dbReference>
<name>X1IZ99_9ZZZZ</name>
<organism evidence="2">
    <name type="scientific">marine sediment metagenome</name>
    <dbReference type="NCBI Taxonomy" id="412755"/>
    <lineage>
        <taxon>unclassified sequences</taxon>
        <taxon>metagenomes</taxon>
        <taxon>ecological metagenomes</taxon>
    </lineage>
</organism>
<comment type="caution">
    <text evidence="2">The sequence shown here is derived from an EMBL/GenBank/DDBJ whole genome shotgun (WGS) entry which is preliminary data.</text>
</comment>
<dbReference type="GO" id="GO:0003677">
    <property type="term" value="F:DNA binding"/>
    <property type="evidence" value="ECO:0007669"/>
    <property type="project" value="InterPro"/>
</dbReference>
<evidence type="ECO:0000313" key="2">
    <source>
        <dbReference type="EMBL" id="GAH74565.1"/>
    </source>
</evidence>
<reference evidence="2" key="1">
    <citation type="journal article" date="2014" name="Front. Microbiol.">
        <title>High frequency of phylogenetically diverse reductive dehalogenase-homologous genes in deep subseafloor sedimentary metagenomes.</title>
        <authorList>
            <person name="Kawai M."/>
            <person name="Futagami T."/>
            <person name="Toyoda A."/>
            <person name="Takaki Y."/>
            <person name="Nishi S."/>
            <person name="Hori S."/>
            <person name="Arai W."/>
            <person name="Tsubouchi T."/>
            <person name="Morono Y."/>
            <person name="Uchiyama I."/>
            <person name="Ito T."/>
            <person name="Fujiyama A."/>
            <person name="Inagaki F."/>
            <person name="Takami H."/>
        </authorList>
    </citation>
    <scope>NUCLEOTIDE SEQUENCE</scope>
    <source>
        <strain evidence="2">Expedition CK06-06</strain>
    </source>
</reference>